<evidence type="ECO:0000256" key="1">
    <source>
        <dbReference type="ARBA" id="ARBA00022679"/>
    </source>
</evidence>
<feature type="compositionally biased region" description="Polar residues" evidence="8">
    <location>
        <begin position="106"/>
        <end position="127"/>
    </location>
</feature>
<keyword evidence="3" id="KW-0540">Nuclease</keyword>
<dbReference type="Gene3D" id="3.10.10.10">
    <property type="entry name" value="HIV Type 1 Reverse Transcriptase, subunit A, domain 1"/>
    <property type="match status" value="1"/>
</dbReference>
<evidence type="ECO:0000256" key="7">
    <source>
        <dbReference type="ARBA" id="ARBA00023268"/>
    </source>
</evidence>
<evidence type="ECO:0000313" key="11">
    <source>
        <dbReference type="Proteomes" id="UP000265515"/>
    </source>
</evidence>
<evidence type="ECO:0000256" key="2">
    <source>
        <dbReference type="ARBA" id="ARBA00022695"/>
    </source>
</evidence>
<dbReference type="Gene3D" id="1.10.340.70">
    <property type="match status" value="1"/>
</dbReference>
<dbReference type="InterPro" id="IPR050951">
    <property type="entry name" value="Retrovirus_Pol_polyprotein"/>
</dbReference>
<dbReference type="InterPro" id="IPR041577">
    <property type="entry name" value="RT_RNaseH_2"/>
</dbReference>
<dbReference type="Pfam" id="PF00078">
    <property type="entry name" value="RVT_1"/>
    <property type="match status" value="1"/>
</dbReference>
<protein>
    <recommendedName>
        <fullName evidence="9">Reverse transcriptase domain-containing protein</fullName>
    </recommendedName>
</protein>
<dbReference type="PANTHER" id="PTHR37984:SF5">
    <property type="entry name" value="PROTEIN NYNRIN-LIKE"/>
    <property type="match status" value="1"/>
</dbReference>
<dbReference type="InterPro" id="IPR043128">
    <property type="entry name" value="Rev_trsase/Diguanyl_cyclase"/>
</dbReference>
<dbReference type="InterPro" id="IPR043502">
    <property type="entry name" value="DNA/RNA_pol_sf"/>
</dbReference>
<organism evidence="10 11">
    <name type="scientific">Chara braunii</name>
    <name type="common">Braun's stonewort</name>
    <dbReference type="NCBI Taxonomy" id="69332"/>
    <lineage>
        <taxon>Eukaryota</taxon>
        <taxon>Viridiplantae</taxon>
        <taxon>Streptophyta</taxon>
        <taxon>Charophyceae</taxon>
        <taxon>Charales</taxon>
        <taxon>Characeae</taxon>
        <taxon>Chara</taxon>
    </lineage>
</organism>
<dbReference type="EMBL" id="BFEA01000422">
    <property type="protein sequence ID" value="GBG82920.1"/>
    <property type="molecule type" value="Genomic_DNA"/>
</dbReference>
<feature type="region of interest" description="Disordered" evidence="8">
    <location>
        <begin position="106"/>
        <end position="134"/>
    </location>
</feature>
<dbReference type="Proteomes" id="UP000265515">
    <property type="component" value="Unassembled WGS sequence"/>
</dbReference>
<proteinExistence type="predicted"/>
<keyword evidence="11" id="KW-1185">Reference proteome</keyword>
<dbReference type="PANTHER" id="PTHR37984">
    <property type="entry name" value="PROTEIN CBG26694"/>
    <property type="match status" value="1"/>
</dbReference>
<dbReference type="Pfam" id="PF17921">
    <property type="entry name" value="Integrase_H2C2"/>
    <property type="match status" value="1"/>
</dbReference>
<keyword evidence="6" id="KW-0695">RNA-directed DNA polymerase</keyword>
<evidence type="ECO:0000313" key="10">
    <source>
        <dbReference type="EMBL" id="GBG82920.1"/>
    </source>
</evidence>
<evidence type="ECO:0000256" key="8">
    <source>
        <dbReference type="SAM" id="MobiDB-lite"/>
    </source>
</evidence>
<comment type="caution">
    <text evidence="10">The sequence shown here is derived from an EMBL/GenBank/DDBJ whole genome shotgun (WGS) entry which is preliminary data.</text>
</comment>
<dbReference type="Pfam" id="PF17917">
    <property type="entry name" value="RT_RNaseH"/>
    <property type="match status" value="1"/>
</dbReference>
<dbReference type="FunFam" id="3.30.70.270:FF:000020">
    <property type="entry name" value="Transposon Tf2-6 polyprotein-like Protein"/>
    <property type="match status" value="1"/>
</dbReference>
<keyword evidence="7" id="KW-0511">Multifunctional enzyme</keyword>
<dbReference type="InterPro" id="IPR041373">
    <property type="entry name" value="RT_RNaseH"/>
</dbReference>
<keyword evidence="1" id="KW-0808">Transferase</keyword>
<dbReference type="SUPFAM" id="SSF56672">
    <property type="entry name" value="DNA/RNA polymerases"/>
    <property type="match status" value="1"/>
</dbReference>
<dbReference type="GO" id="GO:0016787">
    <property type="term" value="F:hydrolase activity"/>
    <property type="evidence" value="ECO:0007669"/>
    <property type="project" value="UniProtKB-KW"/>
</dbReference>
<reference evidence="10 11" key="1">
    <citation type="journal article" date="2018" name="Cell">
        <title>The Chara Genome: Secondary Complexity and Implications for Plant Terrestrialization.</title>
        <authorList>
            <person name="Nishiyama T."/>
            <person name="Sakayama H."/>
            <person name="Vries J.D."/>
            <person name="Buschmann H."/>
            <person name="Saint-Marcoux D."/>
            <person name="Ullrich K.K."/>
            <person name="Haas F.B."/>
            <person name="Vanderstraeten L."/>
            <person name="Becker D."/>
            <person name="Lang D."/>
            <person name="Vosolsobe S."/>
            <person name="Rombauts S."/>
            <person name="Wilhelmsson P.K.I."/>
            <person name="Janitza P."/>
            <person name="Kern R."/>
            <person name="Heyl A."/>
            <person name="Rumpler F."/>
            <person name="Villalobos L.I.A.C."/>
            <person name="Clay J.M."/>
            <person name="Skokan R."/>
            <person name="Toyoda A."/>
            <person name="Suzuki Y."/>
            <person name="Kagoshima H."/>
            <person name="Schijlen E."/>
            <person name="Tajeshwar N."/>
            <person name="Catarino B."/>
            <person name="Hetherington A.J."/>
            <person name="Saltykova A."/>
            <person name="Bonnot C."/>
            <person name="Breuninger H."/>
            <person name="Symeonidi A."/>
            <person name="Radhakrishnan G.V."/>
            <person name="Van Nieuwerburgh F."/>
            <person name="Deforce D."/>
            <person name="Chang C."/>
            <person name="Karol K.G."/>
            <person name="Hedrich R."/>
            <person name="Ulvskov P."/>
            <person name="Glockner G."/>
            <person name="Delwiche C.F."/>
            <person name="Petrasek J."/>
            <person name="Van de Peer Y."/>
            <person name="Friml J."/>
            <person name="Beilby M."/>
            <person name="Dolan L."/>
            <person name="Kohara Y."/>
            <person name="Sugano S."/>
            <person name="Fujiyama A."/>
            <person name="Delaux P.-M."/>
            <person name="Quint M."/>
            <person name="TheiBen G."/>
            <person name="Hagemann M."/>
            <person name="Harholt J."/>
            <person name="Dunand C."/>
            <person name="Zachgo S."/>
            <person name="Langdale J."/>
            <person name="Maumus F."/>
            <person name="Straeten D.V.D."/>
            <person name="Gould S.B."/>
            <person name="Rensing S.A."/>
        </authorList>
    </citation>
    <scope>NUCLEOTIDE SEQUENCE [LARGE SCALE GENOMIC DNA]</scope>
    <source>
        <strain evidence="10 11">S276</strain>
    </source>
</reference>
<evidence type="ECO:0000256" key="5">
    <source>
        <dbReference type="ARBA" id="ARBA00022801"/>
    </source>
</evidence>
<keyword evidence="4" id="KW-0255">Endonuclease</keyword>
<sequence>MADGDTRSQNEVWSDPSRSLHWDHGRHPSRPTSQDPRLSGSHPNIAFTSPRQFAHFIRHEDVTCYSVNAMDLLRCDPLCPEVELISLDLDAPDPFSIFAAPISMSTRQPADTPSTSQAPAPSTVESTHTSRVDTDAEELTRFTADLESAVHDLIREYYDVFSPYFSNSGIPPMRDVEHSIQLVLDYRVHHQAPYRLSIPEAMELKHQLEKLLRLGFIKPSNSPWGSPVLFARKVDGTLRVCVDYRGLNRYTVKNSYPMPRADELFDRLADNRFFTKIDLRSGYHQIRVAAEDQPKPTFRSRFDHYEFTVMPFVFTNALATFQTTMNDIFRDILEEYVIVYLDDILVYSCTLEDHIRHLHDVLQCLRKHGFYAKLSKCRFAQRKVDVLGHHVFDQGLHMDDANITVIAEWPVPTSAKKLRSFLGLTSYYSNFIHGYARYSYVLTSTLLRKNPPWFWTPLCEDVFRALKKAVTCAPVLRLPDFDRPFIVTADASDFAVGAVLSRMFPSPPDSPYPHVPPFPPPPADTASRLAPILPPLPSTYSPPITYSPTIAEDGTVEARAGDCPIAFYSRQLLPKEINYTANEREVLAIVYATRHWWHYLHRALFTVRTDNSVVQAFLTKPKLSPRQARWWRDLSEFSFTTQSIKGETNRVADALSRRPDHNQEPIHLAAISVTTVDQSVIGAYRTQYRHYPEYRVIHTTLRSGKNVYSLGGNGLVYWHDRSGQLEPHICIPSIGQLHIQAVAEFHDQAVASHMGFHKTLARVCRLYVWSKSKDFIKAYIQECPTCQEVNSANHLPYGLLQP</sequence>
<dbReference type="CDD" id="cd09274">
    <property type="entry name" value="RNase_HI_RT_Ty3"/>
    <property type="match status" value="1"/>
</dbReference>
<dbReference type="Pfam" id="PF17919">
    <property type="entry name" value="RT_RNaseH_2"/>
    <property type="match status" value="1"/>
</dbReference>
<name>A0A388LKR4_CHABU</name>
<dbReference type="PROSITE" id="PS50878">
    <property type="entry name" value="RT_POL"/>
    <property type="match status" value="1"/>
</dbReference>
<accession>A0A388LKR4</accession>
<evidence type="ECO:0000256" key="6">
    <source>
        <dbReference type="ARBA" id="ARBA00022918"/>
    </source>
</evidence>
<dbReference type="GO" id="GO:0004519">
    <property type="term" value="F:endonuclease activity"/>
    <property type="evidence" value="ECO:0007669"/>
    <property type="project" value="UniProtKB-KW"/>
</dbReference>
<evidence type="ECO:0000256" key="4">
    <source>
        <dbReference type="ARBA" id="ARBA00022759"/>
    </source>
</evidence>
<evidence type="ECO:0000259" key="9">
    <source>
        <dbReference type="PROSITE" id="PS50878"/>
    </source>
</evidence>
<dbReference type="InterPro" id="IPR041588">
    <property type="entry name" value="Integrase_H2C2"/>
</dbReference>
<feature type="region of interest" description="Disordered" evidence="8">
    <location>
        <begin position="1"/>
        <end position="45"/>
    </location>
</feature>
<gene>
    <name evidence="10" type="ORF">CBR_g36447</name>
</gene>
<dbReference type="Gramene" id="GBG82920">
    <property type="protein sequence ID" value="GBG82920"/>
    <property type="gene ID" value="CBR_g36447"/>
</dbReference>
<evidence type="ECO:0000256" key="3">
    <source>
        <dbReference type="ARBA" id="ARBA00022722"/>
    </source>
</evidence>
<dbReference type="InterPro" id="IPR000477">
    <property type="entry name" value="RT_dom"/>
</dbReference>
<dbReference type="CDD" id="cd01647">
    <property type="entry name" value="RT_LTR"/>
    <property type="match status" value="1"/>
</dbReference>
<dbReference type="AlphaFoldDB" id="A0A388LKR4"/>
<feature type="domain" description="Reverse transcriptase" evidence="9">
    <location>
        <begin position="212"/>
        <end position="391"/>
    </location>
</feature>
<keyword evidence="2" id="KW-0548">Nucleotidyltransferase</keyword>
<dbReference type="Gene3D" id="3.30.70.270">
    <property type="match status" value="2"/>
</dbReference>
<keyword evidence="5" id="KW-0378">Hydrolase</keyword>
<dbReference type="GO" id="GO:0003964">
    <property type="term" value="F:RNA-directed DNA polymerase activity"/>
    <property type="evidence" value="ECO:0007669"/>
    <property type="project" value="UniProtKB-KW"/>
</dbReference>